<accession>A0AAD1XG63</accession>
<dbReference type="EMBL" id="CAMPGE010012584">
    <property type="protein sequence ID" value="CAI2371353.1"/>
    <property type="molecule type" value="Genomic_DNA"/>
</dbReference>
<dbReference type="AlphaFoldDB" id="A0AAD1XG63"/>
<name>A0AAD1XG63_EUPCR</name>
<gene>
    <name evidence="1" type="ORF">ECRASSUSDP1_LOCUS12674</name>
</gene>
<evidence type="ECO:0000313" key="2">
    <source>
        <dbReference type="Proteomes" id="UP001295684"/>
    </source>
</evidence>
<evidence type="ECO:0000313" key="1">
    <source>
        <dbReference type="EMBL" id="CAI2371353.1"/>
    </source>
</evidence>
<proteinExistence type="predicted"/>
<reference evidence="1" key="1">
    <citation type="submission" date="2023-07" db="EMBL/GenBank/DDBJ databases">
        <authorList>
            <consortium name="AG Swart"/>
            <person name="Singh M."/>
            <person name="Singh A."/>
            <person name="Seah K."/>
            <person name="Emmerich C."/>
        </authorList>
    </citation>
    <scope>NUCLEOTIDE SEQUENCE</scope>
    <source>
        <strain evidence="1">DP1</strain>
    </source>
</reference>
<organism evidence="1 2">
    <name type="scientific">Euplotes crassus</name>
    <dbReference type="NCBI Taxonomy" id="5936"/>
    <lineage>
        <taxon>Eukaryota</taxon>
        <taxon>Sar</taxon>
        <taxon>Alveolata</taxon>
        <taxon>Ciliophora</taxon>
        <taxon>Intramacronucleata</taxon>
        <taxon>Spirotrichea</taxon>
        <taxon>Hypotrichia</taxon>
        <taxon>Euplotida</taxon>
        <taxon>Euplotidae</taxon>
        <taxon>Moneuplotes</taxon>
    </lineage>
</organism>
<keyword evidence="2" id="KW-1185">Reference proteome</keyword>
<sequence>MGNHKSKEKKTLAKETKILMKLERKSLGEVERTWNFTSKEPYFDRIGCQRIMTAVVPKAILRSIKLAKYEWNSQLACNNHSITVKVKNHDKNFHISFHCLLSGKIRHDRYSPFQKPQLNKLLRYTCSINFKNLKIDQYNLCRILSNSNELEVIEFDTCKLQEFIIVPNFAPNSKKFKIVLTNSTDLRSSPISTQGGFIFSLLNLFQNTTLNGRVYELTVTPCDNDSHLKQTALYFPLLTLDIYYRGNRYDGWKHICMEEN</sequence>
<dbReference type="Proteomes" id="UP001295684">
    <property type="component" value="Unassembled WGS sequence"/>
</dbReference>
<comment type="caution">
    <text evidence="1">The sequence shown here is derived from an EMBL/GenBank/DDBJ whole genome shotgun (WGS) entry which is preliminary data.</text>
</comment>
<protein>
    <submittedName>
        <fullName evidence="1">Uncharacterized protein</fullName>
    </submittedName>
</protein>